<feature type="compositionally biased region" description="Gly residues" evidence="1">
    <location>
        <begin position="196"/>
        <end position="205"/>
    </location>
</feature>
<keyword evidence="2" id="KW-0812">Transmembrane</keyword>
<name>A0ABZ1NYN9_STRVL</name>
<gene>
    <name evidence="3" type="ORF">OHB29_28015</name>
</gene>
<keyword evidence="2" id="KW-0472">Membrane</keyword>
<accession>A0ABZ1NYN9</accession>
<feature type="compositionally biased region" description="Basic and acidic residues" evidence="1">
    <location>
        <begin position="285"/>
        <end position="336"/>
    </location>
</feature>
<feature type="compositionally biased region" description="Basic and acidic residues" evidence="1">
    <location>
        <begin position="237"/>
        <end position="254"/>
    </location>
</feature>
<feature type="transmembrane region" description="Helical" evidence="2">
    <location>
        <begin position="125"/>
        <end position="148"/>
    </location>
</feature>
<dbReference type="EMBL" id="CP107906">
    <property type="protein sequence ID" value="WUG96542.1"/>
    <property type="molecule type" value="Genomic_DNA"/>
</dbReference>
<reference evidence="3 4" key="1">
    <citation type="submission" date="2022-10" db="EMBL/GenBank/DDBJ databases">
        <title>The complete genomes of actinobacterial strains from the NBC collection.</title>
        <authorList>
            <person name="Joergensen T.S."/>
            <person name="Alvarez Arevalo M."/>
            <person name="Sterndorff E.B."/>
            <person name="Faurdal D."/>
            <person name="Vuksanovic O."/>
            <person name="Mourched A.-S."/>
            <person name="Charusanti P."/>
            <person name="Shaw S."/>
            <person name="Blin K."/>
            <person name="Weber T."/>
        </authorList>
    </citation>
    <scope>NUCLEOTIDE SEQUENCE [LARGE SCALE GENOMIC DNA]</scope>
    <source>
        <strain evidence="3 4">NBC_00456</strain>
    </source>
</reference>
<evidence type="ECO:0000313" key="4">
    <source>
        <dbReference type="Proteomes" id="UP001341259"/>
    </source>
</evidence>
<sequence length="377" mass="39341">MADEQYRWLDRETAERLLSGEPLEAVDGADAGQAERLARTLGALSASPPLTSEELPGEAAAMAAFRKARAERADAAASLPAPETTNAKAAAEAVDAGLVRIGTGTSRGSGSGAVRRPRWARPARLALAAVLAVGMVGGIAVAAGTGVLTPFGGDEPDPGSSVSAAVSPPGRPLESPSPSDPVQGGSTPDDAPSGPAAGGSGGTGRGEARENVAPKPGSGERGDRPGDSRRKITSACRDLRDGKRLNADRRRALRDAAGGTRVWNYCKGVLSTTGSRSTDRDDEDSGKGRHKDNDRDGNRDKERDGDRDKDRDGDRKRDKAGRKADRQVETRSETRSETPSGKRNADGDDADRGRARQSLAPLRPAVSYSVKISRPRV</sequence>
<protein>
    <submittedName>
        <fullName evidence="3">Uncharacterized protein</fullName>
    </submittedName>
</protein>
<feature type="compositionally biased region" description="Low complexity" evidence="1">
    <location>
        <begin position="158"/>
        <end position="168"/>
    </location>
</feature>
<organism evidence="3 4">
    <name type="scientific">Streptomyces violaceus</name>
    <name type="common">Streptomyces venezuelae</name>
    <dbReference type="NCBI Taxonomy" id="1936"/>
    <lineage>
        <taxon>Bacteria</taxon>
        <taxon>Bacillati</taxon>
        <taxon>Actinomycetota</taxon>
        <taxon>Actinomycetes</taxon>
        <taxon>Kitasatosporales</taxon>
        <taxon>Streptomycetaceae</taxon>
        <taxon>Streptomyces</taxon>
    </lineage>
</organism>
<dbReference type="Proteomes" id="UP001341259">
    <property type="component" value="Chromosome"/>
</dbReference>
<keyword evidence="4" id="KW-1185">Reference proteome</keyword>
<feature type="compositionally biased region" description="Basic and acidic residues" evidence="1">
    <location>
        <begin position="206"/>
        <end position="230"/>
    </location>
</feature>
<evidence type="ECO:0000256" key="2">
    <source>
        <dbReference type="SAM" id="Phobius"/>
    </source>
</evidence>
<proteinExistence type="predicted"/>
<evidence type="ECO:0000313" key="3">
    <source>
        <dbReference type="EMBL" id="WUG96542.1"/>
    </source>
</evidence>
<keyword evidence="2" id="KW-1133">Transmembrane helix</keyword>
<dbReference type="RefSeq" id="WP_328342734.1">
    <property type="nucleotide sequence ID" value="NZ_CP107906.1"/>
</dbReference>
<feature type="compositionally biased region" description="Basic and acidic residues" evidence="1">
    <location>
        <begin position="343"/>
        <end position="354"/>
    </location>
</feature>
<evidence type="ECO:0000256" key="1">
    <source>
        <dbReference type="SAM" id="MobiDB-lite"/>
    </source>
</evidence>
<feature type="region of interest" description="Disordered" evidence="1">
    <location>
        <begin position="152"/>
        <end position="377"/>
    </location>
</feature>